<dbReference type="AlphaFoldDB" id="A0A2C5WE30"/>
<comment type="caution">
    <text evidence="1">The sequence shown here is derived from an EMBL/GenBank/DDBJ whole genome shotgun (WGS) entry which is preliminary data.</text>
</comment>
<dbReference type="RefSeq" id="WP_098967852.1">
    <property type="nucleotide sequence ID" value="NZ_PDKZ01000002.1"/>
</dbReference>
<protein>
    <submittedName>
        <fullName evidence="1">Uncharacterized protein</fullName>
    </submittedName>
</protein>
<evidence type="ECO:0000313" key="2">
    <source>
        <dbReference type="Proteomes" id="UP000222460"/>
    </source>
</evidence>
<accession>A0A2C5WE30</accession>
<proteinExistence type="predicted"/>
<reference evidence="2" key="1">
    <citation type="submission" date="2017-10" db="EMBL/GenBank/DDBJ databases">
        <title>FDA dAtabase for Regulatory Grade micrObial Sequences (FDA-ARGOS): Supporting development and validation of Infectious Disease Dx tests.</title>
        <authorList>
            <person name="Goldberg B."/>
            <person name="Campos J."/>
            <person name="Tallon L."/>
            <person name="Sadzewicz L."/>
            <person name="Ott S."/>
            <person name="Zhao X."/>
            <person name="Nagaraj S."/>
            <person name="Vavikolanu K."/>
            <person name="Aluvathingal J."/>
            <person name="Nadendla S."/>
            <person name="Geyer C."/>
            <person name="Sichtig H."/>
        </authorList>
    </citation>
    <scope>NUCLEOTIDE SEQUENCE [LARGE SCALE GENOMIC DNA]</scope>
    <source>
        <strain evidence="2">FDAARGOS_376</strain>
    </source>
</reference>
<organism evidence="1 2">
    <name type="scientific">Pseudomonas putida</name>
    <name type="common">Arthrobacter siderocapsulatus</name>
    <dbReference type="NCBI Taxonomy" id="303"/>
    <lineage>
        <taxon>Bacteria</taxon>
        <taxon>Pseudomonadati</taxon>
        <taxon>Pseudomonadota</taxon>
        <taxon>Gammaproteobacteria</taxon>
        <taxon>Pseudomonadales</taxon>
        <taxon>Pseudomonadaceae</taxon>
        <taxon>Pseudomonas</taxon>
    </lineage>
</organism>
<sequence length="224" mass="25370">MQENYKKLEGMRFEFVSGSVAKESDHIACTFTFKAMLDFTHFVHMSNAYVPGYLDSYINAIKPRLDGVAHHSLYNRFNSAAGNIGTVEELVRVFSSPNNYSDTWSSNGTGLLARYHKPQFHMVGDQLQVTGGQDFRWEVEPEVERKIEPQDVPDICFVWALIVLKAYPEDPFHQPEEIVTLGYSEEAFVDVGGSPIRKGTRYLVGRDLRLGEINPEQILTAGYP</sequence>
<name>A0A2C5WE30_PSEPU</name>
<evidence type="ECO:0000313" key="1">
    <source>
        <dbReference type="EMBL" id="PHH43143.1"/>
    </source>
</evidence>
<dbReference type="Proteomes" id="UP000222460">
    <property type="component" value="Unassembled WGS sequence"/>
</dbReference>
<dbReference type="EMBL" id="PDKZ01000002">
    <property type="protein sequence ID" value="PHH43143.1"/>
    <property type="molecule type" value="Genomic_DNA"/>
</dbReference>
<gene>
    <name evidence="1" type="ORF">CRX57_23985</name>
</gene>